<dbReference type="InterPro" id="IPR000182">
    <property type="entry name" value="GNAT_dom"/>
</dbReference>
<dbReference type="CDD" id="cd04301">
    <property type="entry name" value="NAT_SF"/>
    <property type="match status" value="1"/>
</dbReference>
<evidence type="ECO:0000259" key="1">
    <source>
        <dbReference type="PROSITE" id="PS51186"/>
    </source>
</evidence>
<comment type="caution">
    <text evidence="2">The sequence shown here is derived from an EMBL/GenBank/DDBJ whole genome shotgun (WGS) entry which is preliminary data.</text>
</comment>
<dbReference type="RefSeq" id="WP_259871598.1">
    <property type="nucleotide sequence ID" value="NZ_JAMQJZ010000008.1"/>
</dbReference>
<dbReference type="SUPFAM" id="SSF55729">
    <property type="entry name" value="Acyl-CoA N-acyltransferases (Nat)"/>
    <property type="match status" value="1"/>
</dbReference>
<evidence type="ECO:0000313" key="2">
    <source>
        <dbReference type="EMBL" id="MDC3420949.1"/>
    </source>
</evidence>
<dbReference type="Pfam" id="PF13508">
    <property type="entry name" value="Acetyltransf_7"/>
    <property type="match status" value="1"/>
</dbReference>
<organism evidence="2 3">
    <name type="scientific">Aquibacillus koreensis</name>
    <dbReference type="NCBI Taxonomy" id="279446"/>
    <lineage>
        <taxon>Bacteria</taxon>
        <taxon>Bacillati</taxon>
        <taxon>Bacillota</taxon>
        <taxon>Bacilli</taxon>
        <taxon>Bacillales</taxon>
        <taxon>Bacillaceae</taxon>
        <taxon>Aquibacillus</taxon>
    </lineage>
</organism>
<dbReference type="PROSITE" id="PS51186">
    <property type="entry name" value="GNAT"/>
    <property type="match status" value="1"/>
</dbReference>
<dbReference type="GO" id="GO:0016747">
    <property type="term" value="F:acyltransferase activity, transferring groups other than amino-acyl groups"/>
    <property type="evidence" value="ECO:0007669"/>
    <property type="project" value="InterPro"/>
</dbReference>
<dbReference type="InterPro" id="IPR016181">
    <property type="entry name" value="Acyl_CoA_acyltransferase"/>
</dbReference>
<proteinExistence type="predicted"/>
<dbReference type="AlphaFoldDB" id="A0A9X3WPF2"/>
<sequence>MEWGKGEFVISDERMKIDVDAVHQLLSNTYWASKRSKEDVAKSMKHSIVFGLYEDSKQIGFARVITDKTVFSWLLDVVIDTSYRGKGLGKWLITCILEHPDIKQTRIGLATKDAHRFYEDFGFKISECMRTDQ</sequence>
<reference evidence="2" key="1">
    <citation type="submission" date="2022-06" db="EMBL/GenBank/DDBJ databases">
        <title>Aquibacillus sp. a new bacterium isolated from soil saline samples.</title>
        <authorList>
            <person name="Galisteo C."/>
            <person name="De La Haba R."/>
            <person name="Sanchez-Porro C."/>
            <person name="Ventosa A."/>
        </authorList>
    </citation>
    <scope>NUCLEOTIDE SEQUENCE</scope>
    <source>
        <strain evidence="2">JCM 12387</strain>
    </source>
</reference>
<accession>A0A9X3WPF2</accession>
<gene>
    <name evidence="2" type="ORF">NC661_11270</name>
</gene>
<evidence type="ECO:0000313" key="3">
    <source>
        <dbReference type="Proteomes" id="UP001145072"/>
    </source>
</evidence>
<dbReference type="PANTHER" id="PTHR43233:SF1">
    <property type="entry name" value="FAMILY N-ACETYLTRANSFERASE, PUTATIVE (AFU_ORTHOLOGUE AFUA_6G03350)-RELATED"/>
    <property type="match status" value="1"/>
</dbReference>
<dbReference type="Proteomes" id="UP001145072">
    <property type="component" value="Unassembled WGS sequence"/>
</dbReference>
<name>A0A9X3WPF2_9BACI</name>
<feature type="domain" description="N-acetyltransferase" evidence="1">
    <location>
        <begin position="8"/>
        <end position="133"/>
    </location>
</feature>
<dbReference type="PANTHER" id="PTHR43233">
    <property type="entry name" value="FAMILY N-ACETYLTRANSFERASE, PUTATIVE (AFU_ORTHOLOGUE AFUA_6G03350)-RELATED"/>
    <property type="match status" value="1"/>
</dbReference>
<keyword evidence="3" id="KW-1185">Reference proteome</keyword>
<dbReference type="InterPro" id="IPR053144">
    <property type="entry name" value="Acetyltransferase_Butenolide"/>
</dbReference>
<dbReference type="EMBL" id="JAMQJZ010000008">
    <property type="protein sequence ID" value="MDC3420949.1"/>
    <property type="molecule type" value="Genomic_DNA"/>
</dbReference>
<protein>
    <submittedName>
        <fullName evidence="2">GNAT family N-acetyltransferase</fullName>
    </submittedName>
</protein>
<dbReference type="Gene3D" id="3.40.630.30">
    <property type="match status" value="1"/>
</dbReference>